<dbReference type="GO" id="GO:0008180">
    <property type="term" value="C:COP9 signalosome"/>
    <property type="evidence" value="ECO:0007669"/>
    <property type="project" value="TreeGrafter"/>
</dbReference>
<evidence type="ECO:0000259" key="2">
    <source>
        <dbReference type="Pfam" id="PF01398"/>
    </source>
</evidence>
<dbReference type="InterPro" id="IPR024969">
    <property type="entry name" value="EIF3F/CSN6-like_C"/>
</dbReference>
<dbReference type="Pfam" id="PF01398">
    <property type="entry name" value="JAB"/>
    <property type="match status" value="1"/>
</dbReference>
<evidence type="ECO:0008006" key="5">
    <source>
        <dbReference type="Google" id="ProtNLM"/>
    </source>
</evidence>
<evidence type="ECO:0000256" key="1">
    <source>
        <dbReference type="ARBA" id="ARBA00010893"/>
    </source>
</evidence>
<accession>A0A7S1GNI2</accession>
<evidence type="ECO:0000259" key="3">
    <source>
        <dbReference type="Pfam" id="PF13012"/>
    </source>
</evidence>
<reference evidence="4" key="1">
    <citation type="submission" date="2021-01" db="EMBL/GenBank/DDBJ databases">
        <authorList>
            <person name="Corre E."/>
            <person name="Pelletier E."/>
            <person name="Niang G."/>
            <person name="Scheremetjew M."/>
            <person name="Finn R."/>
            <person name="Kale V."/>
            <person name="Holt S."/>
            <person name="Cochrane G."/>
            <person name="Meng A."/>
            <person name="Brown T."/>
            <person name="Cohen L."/>
        </authorList>
    </citation>
    <scope>NUCLEOTIDE SEQUENCE</scope>
    <source>
        <strain evidence="4">ECT3854</strain>
    </source>
</reference>
<feature type="domain" description="EIF3F/CSN6-like C-terminal" evidence="3">
    <location>
        <begin position="161"/>
        <end position="239"/>
    </location>
</feature>
<dbReference type="Gene3D" id="3.40.140.10">
    <property type="entry name" value="Cytidine Deaminase, domain 2"/>
    <property type="match status" value="1"/>
</dbReference>
<dbReference type="Pfam" id="PF13012">
    <property type="entry name" value="MitMem_reg"/>
    <property type="match status" value="1"/>
</dbReference>
<dbReference type="GO" id="GO:0008237">
    <property type="term" value="F:metallopeptidase activity"/>
    <property type="evidence" value="ECO:0007669"/>
    <property type="project" value="InterPro"/>
</dbReference>
<name>A0A7S1GNI2_CYCTE</name>
<organism evidence="4">
    <name type="scientific">Cyclophora tenuis</name>
    <name type="common">Marine diatom</name>
    <dbReference type="NCBI Taxonomy" id="216820"/>
    <lineage>
        <taxon>Eukaryota</taxon>
        <taxon>Sar</taxon>
        <taxon>Stramenopiles</taxon>
        <taxon>Ochrophyta</taxon>
        <taxon>Bacillariophyta</taxon>
        <taxon>Fragilariophyceae</taxon>
        <taxon>Fragilariophycidae</taxon>
        <taxon>Cyclophorales</taxon>
        <taxon>Cyclophoraceae</taxon>
        <taxon>Cyclophora</taxon>
    </lineage>
</organism>
<gene>
    <name evidence="4" type="ORF">CTEN0397_LOCUS14870</name>
</gene>
<dbReference type="PANTHER" id="PTHR10540">
    <property type="entry name" value="EUKARYOTIC TRANSLATION INITIATION FACTOR 3 SUBUNIT F-RELATED"/>
    <property type="match status" value="1"/>
</dbReference>
<sequence length="287" mass="32170">MATNMEVDPPASSSPIEFHPLAIVHMSDNFTRVTTGGSPFGKDAPVVGMLFGEEEEGSLKIIDAEDIPPDSSALMKQQVELHQAVFDQHAVLGWYRVTKDDVQPTSDDVATTQALSKVYGEKIIFCFMQVTSDKESLPISLFELESDVLVGIESWKVETSEAEKIAVEKVVRELPQSKDRSAYVINVSSMQDAMGRLKERLQIMIQFLEDTAAKKIPFQPDIMRQVQQVLCQMGPLLTSTPTKAPHSDEWMSHMAVTAKTLQVVQGYTEKFRLVQEHRSAGRDHRRY</sequence>
<evidence type="ECO:0000313" key="4">
    <source>
        <dbReference type="EMBL" id="CAD8943801.1"/>
    </source>
</evidence>
<protein>
    <recommendedName>
        <fullName evidence="5">MPN domain-containing protein</fullName>
    </recommendedName>
</protein>
<proteinExistence type="inferred from homology"/>
<dbReference type="InterPro" id="IPR000555">
    <property type="entry name" value="JAMM/MPN+_dom"/>
</dbReference>
<dbReference type="AlphaFoldDB" id="A0A7S1GNI2"/>
<comment type="similarity">
    <text evidence="1">Belongs to the peptidase M67A family. CSN6 subfamily.</text>
</comment>
<dbReference type="PANTHER" id="PTHR10540:SF8">
    <property type="entry name" value="COP9 SIGNALOSOME COMPLEX SUBUNIT 6"/>
    <property type="match status" value="1"/>
</dbReference>
<feature type="domain" description="JAB1/MPN/MOV34 metalloenzyme" evidence="2">
    <location>
        <begin position="16"/>
        <end position="117"/>
    </location>
</feature>
<dbReference type="EMBL" id="HBFW01023024">
    <property type="protein sequence ID" value="CAD8943801.1"/>
    <property type="molecule type" value="Transcribed_RNA"/>
</dbReference>